<sequence length="68" mass="7400">MGQLLVGQLRHVQAVQKVLPVGRDVQTAQQIHKRGLSRAGGADDRREFPRSMVSVIPSSARTSFSCPS</sequence>
<dbReference type="AlphaFoldDB" id="A0A645GVB7"/>
<organism evidence="2">
    <name type="scientific">bioreactor metagenome</name>
    <dbReference type="NCBI Taxonomy" id="1076179"/>
    <lineage>
        <taxon>unclassified sequences</taxon>
        <taxon>metagenomes</taxon>
        <taxon>ecological metagenomes</taxon>
    </lineage>
</organism>
<dbReference type="AntiFam" id="ANF00095">
    <property type="entry name" value="Shadow ORF (opposite ABC transporters)"/>
</dbReference>
<evidence type="ECO:0000256" key="1">
    <source>
        <dbReference type="SAM" id="MobiDB-lite"/>
    </source>
</evidence>
<proteinExistence type="predicted"/>
<protein>
    <submittedName>
        <fullName evidence="2">Uncharacterized protein</fullName>
    </submittedName>
</protein>
<name>A0A645GVB7_9ZZZZ</name>
<feature type="region of interest" description="Disordered" evidence="1">
    <location>
        <begin position="30"/>
        <end position="54"/>
    </location>
</feature>
<dbReference type="EMBL" id="VSSQ01081964">
    <property type="protein sequence ID" value="MPN30735.1"/>
    <property type="molecule type" value="Genomic_DNA"/>
</dbReference>
<reference evidence="2" key="1">
    <citation type="submission" date="2019-08" db="EMBL/GenBank/DDBJ databases">
        <authorList>
            <person name="Kucharzyk K."/>
            <person name="Murdoch R.W."/>
            <person name="Higgins S."/>
            <person name="Loffler F."/>
        </authorList>
    </citation>
    <scope>NUCLEOTIDE SEQUENCE</scope>
</reference>
<comment type="caution">
    <text evidence="2">The sequence shown here is derived from an EMBL/GenBank/DDBJ whole genome shotgun (WGS) entry which is preliminary data.</text>
</comment>
<gene>
    <name evidence="2" type="ORF">SDC9_178206</name>
</gene>
<accession>A0A645GVB7</accession>
<evidence type="ECO:0000313" key="2">
    <source>
        <dbReference type="EMBL" id="MPN30735.1"/>
    </source>
</evidence>